<dbReference type="InterPro" id="IPR036249">
    <property type="entry name" value="Thioredoxin-like_sf"/>
</dbReference>
<dbReference type="Gene3D" id="3.40.30.10">
    <property type="entry name" value="Glutaredoxin"/>
    <property type="match status" value="1"/>
</dbReference>
<dbReference type="EMBL" id="SSSM01000005">
    <property type="protein sequence ID" value="THG29830.1"/>
    <property type="molecule type" value="Genomic_DNA"/>
</dbReference>
<name>A0A4S4FHR1_9MICO</name>
<organism evidence="2 3">
    <name type="scientific">Naasia lichenicola</name>
    <dbReference type="NCBI Taxonomy" id="2565933"/>
    <lineage>
        <taxon>Bacteria</taxon>
        <taxon>Bacillati</taxon>
        <taxon>Actinomycetota</taxon>
        <taxon>Actinomycetes</taxon>
        <taxon>Micrococcales</taxon>
        <taxon>Microbacteriaceae</taxon>
        <taxon>Naasia</taxon>
    </lineage>
</organism>
<sequence>MTAASDPSITVYGTGWCSDCRRSRAVLDGEDVAYRYVDIEAEPEAADYVRRTNGRTNVPYIVFGDGSTQTEPSDLELRERLVALELIPS</sequence>
<evidence type="ECO:0000313" key="2">
    <source>
        <dbReference type="EMBL" id="THG29830.1"/>
    </source>
</evidence>
<accession>A0A4S4FHR1</accession>
<reference evidence="2 3" key="1">
    <citation type="submission" date="2019-04" db="EMBL/GenBank/DDBJ databases">
        <authorList>
            <person name="Jiang L."/>
        </authorList>
    </citation>
    <scope>NUCLEOTIDE SEQUENCE [LARGE SCALE GENOMIC DNA]</scope>
    <source>
        <strain evidence="2 3">YIM 131853</strain>
    </source>
</reference>
<dbReference type="PROSITE" id="PS51354">
    <property type="entry name" value="GLUTAREDOXIN_2"/>
    <property type="match status" value="1"/>
</dbReference>
<feature type="domain" description="Glutaredoxin" evidence="1">
    <location>
        <begin position="9"/>
        <end position="65"/>
    </location>
</feature>
<dbReference type="RefSeq" id="WP_136428159.1">
    <property type="nucleotide sequence ID" value="NZ_SSSM01000005.1"/>
</dbReference>
<dbReference type="OrthoDB" id="8991911at2"/>
<dbReference type="InterPro" id="IPR002109">
    <property type="entry name" value="Glutaredoxin"/>
</dbReference>
<evidence type="ECO:0000259" key="1">
    <source>
        <dbReference type="Pfam" id="PF00462"/>
    </source>
</evidence>
<keyword evidence="3" id="KW-1185">Reference proteome</keyword>
<dbReference type="InterPro" id="IPR051548">
    <property type="entry name" value="Grx-like_ET"/>
</dbReference>
<dbReference type="Pfam" id="PF00462">
    <property type="entry name" value="Glutaredoxin"/>
    <property type="match status" value="1"/>
</dbReference>
<dbReference type="PANTHER" id="PTHR34386">
    <property type="entry name" value="GLUTAREDOXIN"/>
    <property type="match status" value="1"/>
</dbReference>
<evidence type="ECO:0000313" key="3">
    <source>
        <dbReference type="Proteomes" id="UP000309133"/>
    </source>
</evidence>
<gene>
    <name evidence="2" type="ORF">E6C64_14345</name>
</gene>
<dbReference type="GO" id="GO:0045454">
    <property type="term" value="P:cell redox homeostasis"/>
    <property type="evidence" value="ECO:0007669"/>
    <property type="project" value="TreeGrafter"/>
</dbReference>
<protein>
    <submittedName>
        <fullName evidence="2">NrdH-redoxin</fullName>
    </submittedName>
</protein>
<dbReference type="AlphaFoldDB" id="A0A4S4FHR1"/>
<dbReference type="SUPFAM" id="SSF52833">
    <property type="entry name" value="Thioredoxin-like"/>
    <property type="match status" value="1"/>
</dbReference>
<dbReference type="GO" id="GO:0009055">
    <property type="term" value="F:electron transfer activity"/>
    <property type="evidence" value="ECO:0007669"/>
    <property type="project" value="TreeGrafter"/>
</dbReference>
<comment type="caution">
    <text evidence="2">The sequence shown here is derived from an EMBL/GenBank/DDBJ whole genome shotgun (WGS) entry which is preliminary data.</text>
</comment>
<proteinExistence type="predicted"/>
<dbReference type="CDD" id="cd02976">
    <property type="entry name" value="NrdH"/>
    <property type="match status" value="1"/>
</dbReference>
<dbReference type="Proteomes" id="UP000309133">
    <property type="component" value="Unassembled WGS sequence"/>
</dbReference>
<dbReference type="PANTHER" id="PTHR34386:SF1">
    <property type="entry name" value="GLUTAREDOXIN-LIKE PROTEIN NRDH"/>
    <property type="match status" value="1"/>
</dbReference>